<evidence type="ECO:0000256" key="7">
    <source>
        <dbReference type="ARBA" id="ARBA00023136"/>
    </source>
</evidence>
<feature type="transmembrane region" description="Helical" evidence="8">
    <location>
        <begin position="205"/>
        <end position="223"/>
    </location>
</feature>
<evidence type="ECO:0000256" key="5">
    <source>
        <dbReference type="ARBA" id="ARBA00022692"/>
    </source>
</evidence>
<feature type="transmembrane region" description="Helical" evidence="8">
    <location>
        <begin position="372"/>
        <end position="391"/>
    </location>
</feature>
<keyword evidence="2" id="KW-1003">Cell membrane</keyword>
<organism evidence="11 12">
    <name type="scientific">Amycolatopsis bartoniae</name>
    <dbReference type="NCBI Taxonomy" id="941986"/>
    <lineage>
        <taxon>Bacteria</taxon>
        <taxon>Bacillati</taxon>
        <taxon>Actinomycetota</taxon>
        <taxon>Actinomycetes</taxon>
        <taxon>Pseudonocardiales</taxon>
        <taxon>Pseudonocardiaceae</taxon>
        <taxon>Amycolatopsis</taxon>
    </lineage>
</organism>
<evidence type="ECO:0000256" key="6">
    <source>
        <dbReference type="ARBA" id="ARBA00022989"/>
    </source>
</evidence>
<keyword evidence="4 11" id="KW-0808">Transferase</keyword>
<feature type="transmembrane region" description="Helical" evidence="8">
    <location>
        <begin position="403"/>
        <end position="421"/>
    </location>
</feature>
<feature type="domain" description="Glycosyltransferase RgtA/B/C/D-like" evidence="9">
    <location>
        <begin position="86"/>
        <end position="240"/>
    </location>
</feature>
<evidence type="ECO:0000256" key="3">
    <source>
        <dbReference type="ARBA" id="ARBA00022676"/>
    </source>
</evidence>
<dbReference type="EMBL" id="BNAV01000010">
    <property type="protein sequence ID" value="GHF75376.1"/>
    <property type="molecule type" value="Genomic_DNA"/>
</dbReference>
<feature type="transmembrane region" description="Helical" evidence="8">
    <location>
        <begin position="230"/>
        <end position="251"/>
    </location>
</feature>
<name>A0A8H9IXT1_9PSEU</name>
<gene>
    <name evidence="11" type="ORF">GCM10017566_56670</name>
</gene>
<dbReference type="GO" id="GO:0010041">
    <property type="term" value="P:response to iron(III) ion"/>
    <property type="evidence" value="ECO:0007669"/>
    <property type="project" value="TreeGrafter"/>
</dbReference>
<feature type="transmembrane region" description="Helical" evidence="8">
    <location>
        <begin position="457"/>
        <end position="478"/>
    </location>
</feature>
<evidence type="ECO:0000313" key="11">
    <source>
        <dbReference type="EMBL" id="GHF75376.1"/>
    </source>
</evidence>
<keyword evidence="5 8" id="KW-0812">Transmembrane</keyword>
<feature type="transmembrane region" description="Helical" evidence="8">
    <location>
        <begin position="135"/>
        <end position="154"/>
    </location>
</feature>
<dbReference type="RefSeq" id="WP_145937052.1">
    <property type="nucleotide sequence ID" value="NZ_BNAV01000010.1"/>
</dbReference>
<protein>
    <submittedName>
        <fullName evidence="11">Glycosyl transferase</fullName>
    </submittedName>
</protein>
<dbReference type="Pfam" id="PF13231">
    <property type="entry name" value="PMT_2"/>
    <property type="match status" value="1"/>
</dbReference>
<feature type="domain" description="Putative mannosyltransferase YkcA/B-like C-terminal" evidence="10">
    <location>
        <begin position="533"/>
        <end position="614"/>
    </location>
</feature>
<comment type="caution">
    <text evidence="11">The sequence shown here is derived from an EMBL/GenBank/DDBJ whole genome shotgun (WGS) entry which is preliminary data.</text>
</comment>
<reference evidence="11" key="2">
    <citation type="submission" date="2020-09" db="EMBL/GenBank/DDBJ databases">
        <authorList>
            <person name="Sun Q."/>
            <person name="Zhou Y."/>
        </authorList>
    </citation>
    <scope>NUCLEOTIDE SEQUENCE</scope>
    <source>
        <strain evidence="11">CGMCC 4.7679</strain>
    </source>
</reference>
<keyword evidence="3" id="KW-0328">Glycosyltransferase</keyword>
<dbReference type="PANTHER" id="PTHR33908">
    <property type="entry name" value="MANNOSYLTRANSFERASE YKCB-RELATED"/>
    <property type="match status" value="1"/>
</dbReference>
<keyword evidence="7 8" id="KW-0472">Membrane</keyword>
<dbReference type="Proteomes" id="UP000658656">
    <property type="component" value="Unassembled WGS sequence"/>
</dbReference>
<dbReference type="PANTHER" id="PTHR33908:SF3">
    <property type="entry name" value="UNDECAPRENYL PHOSPHATE-ALPHA-4-AMINO-4-DEOXY-L-ARABINOSE ARABINOSYL TRANSFERASE"/>
    <property type="match status" value="1"/>
</dbReference>
<evidence type="ECO:0000256" key="2">
    <source>
        <dbReference type="ARBA" id="ARBA00022475"/>
    </source>
</evidence>
<dbReference type="InterPro" id="IPR038731">
    <property type="entry name" value="RgtA/B/C-like"/>
</dbReference>
<feature type="transmembrane region" description="Helical" evidence="8">
    <location>
        <begin position="347"/>
        <end position="366"/>
    </location>
</feature>
<evidence type="ECO:0000256" key="8">
    <source>
        <dbReference type="SAM" id="Phobius"/>
    </source>
</evidence>
<feature type="transmembrane region" description="Helical" evidence="8">
    <location>
        <begin position="318"/>
        <end position="335"/>
    </location>
</feature>
<dbReference type="InterPro" id="IPR050297">
    <property type="entry name" value="LipidA_mod_glycosyltrf_83"/>
</dbReference>
<dbReference type="Pfam" id="PF24878">
    <property type="entry name" value="YkcB_C"/>
    <property type="match status" value="1"/>
</dbReference>
<evidence type="ECO:0000259" key="10">
    <source>
        <dbReference type="Pfam" id="PF24878"/>
    </source>
</evidence>
<evidence type="ECO:0000256" key="1">
    <source>
        <dbReference type="ARBA" id="ARBA00004651"/>
    </source>
</evidence>
<feature type="transmembrane region" description="Helical" evidence="8">
    <location>
        <begin position="101"/>
        <end position="128"/>
    </location>
</feature>
<evidence type="ECO:0000259" key="9">
    <source>
        <dbReference type="Pfam" id="PF13231"/>
    </source>
</evidence>
<reference evidence="11" key="1">
    <citation type="journal article" date="2014" name="Int. J. Syst. Evol. Microbiol.">
        <title>Complete genome sequence of Corynebacterium casei LMG S-19264T (=DSM 44701T), isolated from a smear-ripened cheese.</title>
        <authorList>
            <consortium name="US DOE Joint Genome Institute (JGI-PGF)"/>
            <person name="Walter F."/>
            <person name="Albersmeier A."/>
            <person name="Kalinowski J."/>
            <person name="Ruckert C."/>
        </authorList>
    </citation>
    <scope>NUCLEOTIDE SEQUENCE</scope>
    <source>
        <strain evidence="11">CGMCC 4.7679</strain>
    </source>
</reference>
<dbReference type="OrthoDB" id="5241882at2"/>
<keyword evidence="6 8" id="KW-1133">Transmembrane helix</keyword>
<feature type="transmembrane region" description="Helical" evidence="8">
    <location>
        <begin position="28"/>
        <end position="46"/>
    </location>
</feature>
<dbReference type="AlphaFoldDB" id="A0A8H9IXT1"/>
<dbReference type="InterPro" id="IPR056785">
    <property type="entry name" value="YkcA/B-like_C"/>
</dbReference>
<evidence type="ECO:0000256" key="4">
    <source>
        <dbReference type="ARBA" id="ARBA00022679"/>
    </source>
</evidence>
<feature type="transmembrane region" description="Helical" evidence="8">
    <location>
        <begin position="183"/>
        <end position="199"/>
    </location>
</feature>
<sequence>MTTASAAPPVSIGTGPVAATRQVTRPRWVRPSVAVLLLATAALYLWNLSASGYGNDFYAMAVQAGTKNWEALFFGSLDPGNVITVDKPPAAMWLMALSGRIFGFSSWSMLAPNALCGVGSVGLLYLAVRRTNGPAAGLLAGSVLALTPVAAMMFKFNNPDALLVLLMTLGAWCTVRALEKAGTWWLVLAGVAIGFGFIAKMLQAFLVLPAFALVYLVAAPTGLGKRVLQVLAAGLAVVVSAGWYVAVVALWPASSRPYIGGSTDNSALELAFGYNGLGRIFGGEGNGGGGGGGGGGNSMFGGETGITRMFGSSFGSEISWLLPAALIALVAGLWFTRFFPRTDRTRAGLLLWGGWTVVTALVFSYMSGTIHPYYTVALAPGIGGLIGIGALELWKGRHNFSARVWLAVLLAATGVWDFILLERVSSWQPWLRFTILVLTAIFVAGLLFGVDRIRQLGVVLGVGALVTGMLGTTAYAVVTAATPHTGSIPTSGPSGYGTGGFGGGMGGGMGGGPGGGGGFGGGQSDSAVIDLLKNTTTKWAAAAQGSQSAAGLALNSDKWVIAIGGFNGSDPAPTLEEFKQYVANHEITYYVSGGMGGFGGRDGSGSISQWVEQNFTATTVGNSTVYDLTKPLT</sequence>
<feature type="transmembrane region" description="Helical" evidence="8">
    <location>
        <begin position="160"/>
        <end position="178"/>
    </location>
</feature>
<dbReference type="GO" id="GO:0009103">
    <property type="term" value="P:lipopolysaccharide biosynthetic process"/>
    <property type="evidence" value="ECO:0007669"/>
    <property type="project" value="UniProtKB-ARBA"/>
</dbReference>
<accession>A0A8H9IXT1</accession>
<dbReference type="GO" id="GO:0005886">
    <property type="term" value="C:plasma membrane"/>
    <property type="evidence" value="ECO:0007669"/>
    <property type="project" value="UniProtKB-SubCell"/>
</dbReference>
<feature type="transmembrane region" description="Helical" evidence="8">
    <location>
        <begin position="433"/>
        <end position="450"/>
    </location>
</feature>
<evidence type="ECO:0000313" key="12">
    <source>
        <dbReference type="Proteomes" id="UP000658656"/>
    </source>
</evidence>
<comment type="subcellular location">
    <subcellularLocation>
        <location evidence="1">Cell membrane</location>
        <topology evidence="1">Multi-pass membrane protein</topology>
    </subcellularLocation>
</comment>
<dbReference type="GO" id="GO:0016763">
    <property type="term" value="F:pentosyltransferase activity"/>
    <property type="evidence" value="ECO:0007669"/>
    <property type="project" value="TreeGrafter"/>
</dbReference>
<keyword evidence="12" id="KW-1185">Reference proteome</keyword>
<proteinExistence type="predicted"/>